<evidence type="ECO:0000256" key="1">
    <source>
        <dbReference type="ARBA" id="ARBA00004245"/>
    </source>
</evidence>
<keyword evidence="9" id="KW-1185">Reference proteome</keyword>
<dbReference type="InterPro" id="IPR019821">
    <property type="entry name" value="Kinesin_motor_CS"/>
</dbReference>
<dbReference type="InterPro" id="IPR027417">
    <property type="entry name" value="P-loop_NTPase"/>
</dbReference>
<keyword evidence="4" id="KW-0963">Cytoplasm</keyword>
<dbReference type="WBParaSite" id="TREG1_77070.1">
    <property type="protein sequence ID" value="TREG1_77070.1"/>
    <property type="gene ID" value="TREG1_77070"/>
</dbReference>
<evidence type="ECO:0000313" key="10">
    <source>
        <dbReference type="WBParaSite" id="TREG1_77070.1"/>
    </source>
</evidence>
<dbReference type="InterPro" id="IPR036961">
    <property type="entry name" value="Kinesin_motor_dom_sf"/>
</dbReference>
<keyword evidence="3 5" id="KW-0067">ATP-binding</keyword>
<organism evidence="9 10">
    <name type="scientific">Trichobilharzia regenti</name>
    <name type="common">Nasal bird schistosome</name>
    <dbReference type="NCBI Taxonomy" id="157069"/>
    <lineage>
        <taxon>Eukaryota</taxon>
        <taxon>Metazoa</taxon>
        <taxon>Spiralia</taxon>
        <taxon>Lophotrochozoa</taxon>
        <taxon>Platyhelminthes</taxon>
        <taxon>Trematoda</taxon>
        <taxon>Digenea</taxon>
        <taxon>Strigeidida</taxon>
        <taxon>Schistosomatoidea</taxon>
        <taxon>Schistosomatidae</taxon>
        <taxon>Trichobilharzia</taxon>
    </lineage>
</organism>
<sequence>MEALAKSSTDPMIISSLLMNSSQKWNISSEISSKHSRKIYNFKDNPYRLFHVDEDETKEKEEEDIGEDDEDKSLMESIFINKSSKDVQDDDDAMNDYQQEIQAKLKEIKAYKYLLKQSNTELEMLKSNKPLNIDQTLYIDKEKLAENELLKINYHNEMLLRKKYHNLIENMKGNIRIYCRLRPVNLTPGEKDTTTASVTTIQNGKYDTKVLALDQYTVLIKYNHTSRNYNFNRVFDQTSTQDEIFEEIKPLVQSSVDGYNVCIIGYGETGSGKTTTLFGGKDNLGLLPHVGDYLFELVNKPTFTEKYKSSISLMLLQLYNDRLIDVFNKNGENIQEDLEIIMNDNGIVDVPKATRLSVNDASMFRQIVEQIIPINKTFPKSKILHSSKSHLILSIFLNITNKINQESYYGKFSIIDLAGSEQPVRRGLTAEQLKEVNFISSTLSTLGDVVSALLTSQNYVPYQNSKLTQLMQDSLGGNSKSAMIITINPTITSMSETINSLNYATRVKLVQNKPQRISSISRGIKATRSSINLQPPPTGSIKRKITNK</sequence>
<dbReference type="GO" id="GO:0003777">
    <property type="term" value="F:microtubule motor activity"/>
    <property type="evidence" value="ECO:0007669"/>
    <property type="project" value="InterPro"/>
</dbReference>
<comment type="similarity">
    <text evidence="5 6">Belongs to the TRAFAC class myosin-kinesin ATPase superfamily. Kinesin family.</text>
</comment>
<dbReference type="GO" id="GO:0005874">
    <property type="term" value="C:microtubule"/>
    <property type="evidence" value="ECO:0007669"/>
    <property type="project" value="UniProtKB-KW"/>
</dbReference>
<name>A0AA85KB30_TRIRE</name>
<evidence type="ECO:0000256" key="3">
    <source>
        <dbReference type="ARBA" id="ARBA00022840"/>
    </source>
</evidence>
<dbReference type="PROSITE" id="PS00411">
    <property type="entry name" value="KINESIN_MOTOR_1"/>
    <property type="match status" value="1"/>
</dbReference>
<keyword evidence="6" id="KW-0493">Microtubule</keyword>
<keyword evidence="2 5" id="KW-0547">Nucleotide-binding</keyword>
<dbReference type="GO" id="GO:0005524">
    <property type="term" value="F:ATP binding"/>
    <property type="evidence" value="ECO:0007669"/>
    <property type="project" value="UniProtKB-UniRule"/>
</dbReference>
<evidence type="ECO:0000256" key="6">
    <source>
        <dbReference type="RuleBase" id="RU000394"/>
    </source>
</evidence>
<dbReference type="InterPro" id="IPR001752">
    <property type="entry name" value="Kinesin_motor_dom"/>
</dbReference>
<dbReference type="InterPro" id="IPR027640">
    <property type="entry name" value="Kinesin-like_fam"/>
</dbReference>
<dbReference type="PROSITE" id="PS50067">
    <property type="entry name" value="KINESIN_MOTOR_2"/>
    <property type="match status" value="1"/>
</dbReference>
<reference evidence="9" key="1">
    <citation type="submission" date="2022-06" db="EMBL/GenBank/DDBJ databases">
        <authorList>
            <person name="Berger JAMES D."/>
            <person name="Berger JAMES D."/>
        </authorList>
    </citation>
    <scope>NUCLEOTIDE SEQUENCE [LARGE SCALE GENOMIC DNA]</scope>
</reference>
<evidence type="ECO:0000256" key="4">
    <source>
        <dbReference type="ARBA" id="ARBA00023212"/>
    </source>
</evidence>
<dbReference type="PANTHER" id="PTHR47972">
    <property type="entry name" value="KINESIN-LIKE PROTEIN KLP-3"/>
    <property type="match status" value="1"/>
</dbReference>
<evidence type="ECO:0000256" key="7">
    <source>
        <dbReference type="SAM" id="MobiDB-lite"/>
    </source>
</evidence>
<feature type="region of interest" description="Disordered" evidence="7">
    <location>
        <begin position="529"/>
        <end position="548"/>
    </location>
</feature>
<reference evidence="10" key="2">
    <citation type="submission" date="2023-11" db="UniProtKB">
        <authorList>
            <consortium name="WormBaseParasite"/>
        </authorList>
    </citation>
    <scope>IDENTIFICATION</scope>
</reference>
<evidence type="ECO:0000259" key="8">
    <source>
        <dbReference type="PROSITE" id="PS50067"/>
    </source>
</evidence>
<dbReference type="Gene3D" id="3.40.850.10">
    <property type="entry name" value="Kinesin motor domain"/>
    <property type="match status" value="1"/>
</dbReference>
<dbReference type="GO" id="GO:0008017">
    <property type="term" value="F:microtubule binding"/>
    <property type="evidence" value="ECO:0007669"/>
    <property type="project" value="InterPro"/>
</dbReference>
<dbReference type="SUPFAM" id="SSF52540">
    <property type="entry name" value="P-loop containing nucleoside triphosphate hydrolases"/>
    <property type="match status" value="1"/>
</dbReference>
<accession>A0AA85KB30</accession>
<dbReference type="PRINTS" id="PR00380">
    <property type="entry name" value="KINESINHEAVY"/>
</dbReference>
<proteinExistence type="inferred from homology"/>
<dbReference type="PANTHER" id="PTHR47972:SF16">
    <property type="entry name" value="KINESIN-LIKE PROTEIN"/>
    <property type="match status" value="1"/>
</dbReference>
<comment type="subcellular location">
    <subcellularLocation>
        <location evidence="1">Cytoplasm</location>
        <location evidence="1">Cytoskeleton</location>
    </subcellularLocation>
</comment>
<evidence type="ECO:0000313" key="9">
    <source>
        <dbReference type="Proteomes" id="UP000050795"/>
    </source>
</evidence>
<feature type="domain" description="Kinesin motor" evidence="8">
    <location>
        <begin position="174"/>
        <end position="510"/>
    </location>
</feature>
<dbReference type="Pfam" id="PF00225">
    <property type="entry name" value="Kinesin"/>
    <property type="match status" value="1"/>
</dbReference>
<dbReference type="SMART" id="SM00129">
    <property type="entry name" value="KISc"/>
    <property type="match status" value="1"/>
</dbReference>
<protein>
    <recommendedName>
        <fullName evidence="6">Kinesin-like protein</fullName>
    </recommendedName>
</protein>
<feature type="binding site" evidence="5">
    <location>
        <begin position="267"/>
        <end position="274"/>
    </location>
    <ligand>
        <name>ATP</name>
        <dbReference type="ChEBI" id="CHEBI:30616"/>
    </ligand>
</feature>
<keyword evidence="5 6" id="KW-0505">Motor protein</keyword>
<dbReference type="AlphaFoldDB" id="A0AA85KB30"/>
<keyword evidence="4" id="KW-0206">Cytoskeleton</keyword>
<evidence type="ECO:0000256" key="5">
    <source>
        <dbReference type="PROSITE-ProRule" id="PRU00283"/>
    </source>
</evidence>
<dbReference type="Proteomes" id="UP000050795">
    <property type="component" value="Unassembled WGS sequence"/>
</dbReference>
<dbReference type="GO" id="GO:0007018">
    <property type="term" value="P:microtubule-based movement"/>
    <property type="evidence" value="ECO:0007669"/>
    <property type="project" value="InterPro"/>
</dbReference>
<evidence type="ECO:0000256" key="2">
    <source>
        <dbReference type="ARBA" id="ARBA00022741"/>
    </source>
</evidence>